<evidence type="ECO:0000313" key="2">
    <source>
        <dbReference type="Proteomes" id="UP000184038"/>
    </source>
</evidence>
<proteinExistence type="predicted"/>
<sequence>MKVSSKVTIDTAKIRALAKAQIIALEQTTAALNTQVEQDQVMPYGDTGKLQGDTFVDTKDSSKGRVSIVTPGPYARRLYYHPEYNFRHHENPNAKGKWYEDYVDDGKKADFCRNTFKKIYKRVTGV</sequence>
<name>A0A1M7MWY9_9FIRM</name>
<evidence type="ECO:0000313" key="1">
    <source>
        <dbReference type="EMBL" id="SHM95571.1"/>
    </source>
</evidence>
<protein>
    <recommendedName>
        <fullName evidence="3">Minor capsid protein</fullName>
    </recommendedName>
</protein>
<organism evidence="1 2">
    <name type="scientific">Anaerosporobacter mobilis DSM 15930</name>
    <dbReference type="NCBI Taxonomy" id="1120996"/>
    <lineage>
        <taxon>Bacteria</taxon>
        <taxon>Bacillati</taxon>
        <taxon>Bacillota</taxon>
        <taxon>Clostridia</taxon>
        <taxon>Lachnospirales</taxon>
        <taxon>Lachnospiraceae</taxon>
        <taxon>Anaerosporobacter</taxon>
    </lineage>
</organism>
<dbReference type="EMBL" id="FRCP01000023">
    <property type="protein sequence ID" value="SHM95571.1"/>
    <property type="molecule type" value="Genomic_DNA"/>
</dbReference>
<dbReference type="AlphaFoldDB" id="A0A1M7MWY9"/>
<gene>
    <name evidence="1" type="ORF">SAMN02746066_04079</name>
</gene>
<dbReference type="RefSeq" id="WP_073290805.1">
    <property type="nucleotide sequence ID" value="NZ_FRCP01000023.1"/>
</dbReference>
<dbReference type="Proteomes" id="UP000184038">
    <property type="component" value="Unassembled WGS sequence"/>
</dbReference>
<dbReference type="STRING" id="1120996.SAMN02746066_04079"/>
<accession>A0A1M7MWY9</accession>
<reference evidence="1 2" key="1">
    <citation type="submission" date="2016-11" db="EMBL/GenBank/DDBJ databases">
        <authorList>
            <person name="Jaros S."/>
            <person name="Januszkiewicz K."/>
            <person name="Wedrychowicz H."/>
        </authorList>
    </citation>
    <scope>NUCLEOTIDE SEQUENCE [LARGE SCALE GENOMIC DNA]</scope>
    <source>
        <strain evidence="1 2">DSM 15930</strain>
    </source>
</reference>
<keyword evidence="2" id="KW-1185">Reference proteome</keyword>
<evidence type="ECO:0008006" key="3">
    <source>
        <dbReference type="Google" id="ProtNLM"/>
    </source>
</evidence>